<dbReference type="Proteomes" id="UP001565447">
    <property type="component" value="Unassembled WGS sequence"/>
</dbReference>
<gene>
    <name evidence="1" type="ORF">RKD21_000224</name>
</gene>
<comment type="caution">
    <text evidence="1">The sequence shown here is derived from an EMBL/GenBank/DDBJ whole genome shotgun (WGS) entry which is preliminary data.</text>
</comment>
<evidence type="ECO:0000313" key="1">
    <source>
        <dbReference type="EMBL" id="MEY9809967.1"/>
    </source>
</evidence>
<keyword evidence="2" id="KW-1185">Reference proteome</keyword>
<evidence type="ECO:0000313" key="2">
    <source>
        <dbReference type="Proteomes" id="UP001565447"/>
    </source>
</evidence>
<accession>A0ACC6UEN5</accession>
<dbReference type="EMBL" id="JBGCBD010000001">
    <property type="protein sequence ID" value="MEY9809967.1"/>
    <property type="molecule type" value="Genomic_DNA"/>
</dbReference>
<name>A0ACC6UEN5_STRAO</name>
<reference evidence="1" key="1">
    <citation type="submission" date="2024-07" db="EMBL/GenBank/DDBJ databases">
        <title>Genome sequencing of plant associated microbes to promote plant fitness in Sorghum bicolor and Oryza sativa.</title>
        <authorList>
            <person name="Coleman-Derr D."/>
        </authorList>
    </citation>
    <scope>NUCLEOTIDE SEQUENCE</scope>
    <source>
        <strain evidence="1">SAI-173</strain>
    </source>
</reference>
<protein>
    <submittedName>
        <fullName evidence="1">Uncharacterized protein</fullName>
    </submittedName>
</protein>
<organism evidence="1 2">
    <name type="scientific">Streptomyces albogriseolus</name>
    <dbReference type="NCBI Taxonomy" id="1887"/>
    <lineage>
        <taxon>Bacteria</taxon>
        <taxon>Bacillati</taxon>
        <taxon>Actinomycetota</taxon>
        <taxon>Actinomycetes</taxon>
        <taxon>Kitasatosporales</taxon>
        <taxon>Streptomycetaceae</taxon>
        <taxon>Streptomyces</taxon>
        <taxon>Streptomyces albogriseolus group</taxon>
    </lineage>
</organism>
<proteinExistence type="predicted"/>
<sequence length="50" mass="5267">MACEPRCDGGNGTSSFVHCAGVPLDGVARRLRYQAGQPALIESTFIDEGI</sequence>